<dbReference type="Proteomes" id="UP001164746">
    <property type="component" value="Chromosome 3"/>
</dbReference>
<keyword evidence="4 6" id="KW-1133">Transmembrane helix</keyword>
<evidence type="ECO:0000256" key="2">
    <source>
        <dbReference type="ARBA" id="ARBA00010596"/>
    </source>
</evidence>
<dbReference type="PANTHER" id="PTHR21236">
    <property type="entry name" value="GOLGI MEMBRANE PROTEIN YIP1"/>
    <property type="match status" value="1"/>
</dbReference>
<organism evidence="7 8">
    <name type="scientific">Mya arenaria</name>
    <name type="common">Soft-shell clam</name>
    <dbReference type="NCBI Taxonomy" id="6604"/>
    <lineage>
        <taxon>Eukaryota</taxon>
        <taxon>Metazoa</taxon>
        <taxon>Spiralia</taxon>
        <taxon>Lophotrochozoa</taxon>
        <taxon>Mollusca</taxon>
        <taxon>Bivalvia</taxon>
        <taxon>Autobranchia</taxon>
        <taxon>Heteroconchia</taxon>
        <taxon>Euheterodonta</taxon>
        <taxon>Imparidentia</taxon>
        <taxon>Neoheterodontei</taxon>
        <taxon>Myida</taxon>
        <taxon>Myoidea</taxon>
        <taxon>Myidae</taxon>
        <taxon>Mya</taxon>
    </lineage>
</organism>
<comment type="similarity">
    <text evidence="2">Belongs to the YIP1 family.</text>
</comment>
<proteinExistence type="inferred from homology"/>
<feature type="transmembrane region" description="Helical" evidence="6">
    <location>
        <begin position="299"/>
        <end position="319"/>
    </location>
</feature>
<gene>
    <name evidence="7" type="ORF">MAR_024072</name>
</gene>
<dbReference type="PANTHER" id="PTHR21236:SF2">
    <property type="entry name" value="PROTEIN YIPF"/>
    <property type="match status" value="1"/>
</dbReference>
<dbReference type="InterPro" id="IPR045231">
    <property type="entry name" value="Yip1/4-like"/>
</dbReference>
<dbReference type="EMBL" id="CP111014">
    <property type="protein sequence ID" value="WAQ99699.1"/>
    <property type="molecule type" value="Genomic_DNA"/>
</dbReference>
<keyword evidence="8" id="KW-1185">Reference proteome</keyword>
<evidence type="ECO:0000256" key="6">
    <source>
        <dbReference type="SAM" id="Phobius"/>
    </source>
</evidence>
<comment type="subcellular location">
    <subcellularLocation>
        <location evidence="1">Membrane</location>
        <topology evidence="1">Multi-pass membrane protein</topology>
    </subcellularLocation>
</comment>
<sequence>MHQQQLLVAYPCCLVYAVFALLTRSSRVSRKILGAKASPICDILYKLVRLISRIFRIVRGCSISFSVEPLCNYSRIVNLYYNINILHSTVMEQVVPLKSLNGGPRYWWTSGIYGCNFSISNNSSAKPLKHAGNIIKEDQDNSSAQPLKHAGNIIKKDQYIGGPLAIAVLRPLKHAGNIIKKDQCFRGPLAMAVLHPLKHAGNIFKKDQGIRGPLAMAVLHPLKHAGNIIKKDQGIRGPLPMAVLHPLKQTLVFCQAFGGYLMLSGKLHFGYLYGIGVVGCLAIYALLNLMSMTGVSSGCIISVLGYCILPMVILSFSSICDSLHVVCIRARYAFLSSHTNAGFTWDHFDIDYVAVVLRISHEVETKTNSSSSPTIAVLPSLSSFYSQPLRF</sequence>
<reference evidence="7" key="1">
    <citation type="submission" date="2022-11" db="EMBL/GenBank/DDBJ databases">
        <title>Centuries of genome instability and evolution in soft-shell clam transmissible cancer (bioRxiv).</title>
        <authorList>
            <person name="Hart S.F.M."/>
            <person name="Yonemitsu M.A."/>
            <person name="Giersch R.M."/>
            <person name="Beal B.F."/>
            <person name="Arriagada G."/>
            <person name="Davis B.W."/>
            <person name="Ostrander E.A."/>
            <person name="Goff S.P."/>
            <person name="Metzger M.J."/>
        </authorList>
    </citation>
    <scope>NUCLEOTIDE SEQUENCE</scope>
    <source>
        <strain evidence="7">MELC-2E11</strain>
        <tissue evidence="7">Siphon/mantle</tissue>
    </source>
</reference>
<evidence type="ECO:0000313" key="8">
    <source>
        <dbReference type="Proteomes" id="UP001164746"/>
    </source>
</evidence>
<keyword evidence="5 6" id="KW-0472">Membrane</keyword>
<feature type="transmembrane region" description="Helical" evidence="6">
    <location>
        <begin position="269"/>
        <end position="287"/>
    </location>
</feature>
<evidence type="ECO:0000256" key="1">
    <source>
        <dbReference type="ARBA" id="ARBA00004141"/>
    </source>
</evidence>
<keyword evidence="3 6" id="KW-0812">Transmembrane</keyword>
<accession>A0ABY7DQK9</accession>
<evidence type="ECO:0000256" key="5">
    <source>
        <dbReference type="ARBA" id="ARBA00023136"/>
    </source>
</evidence>
<name>A0ABY7DQK9_MYAAR</name>
<evidence type="ECO:0000313" key="7">
    <source>
        <dbReference type="EMBL" id="WAQ99699.1"/>
    </source>
</evidence>
<evidence type="ECO:0000256" key="3">
    <source>
        <dbReference type="ARBA" id="ARBA00022692"/>
    </source>
</evidence>
<feature type="transmembrane region" description="Helical" evidence="6">
    <location>
        <begin position="6"/>
        <end position="23"/>
    </location>
</feature>
<evidence type="ECO:0000256" key="4">
    <source>
        <dbReference type="ARBA" id="ARBA00022989"/>
    </source>
</evidence>
<protein>
    <submittedName>
        <fullName evidence="7">YIPF5-like protein</fullName>
    </submittedName>
</protein>